<dbReference type="EMBL" id="LSFM01000024">
    <property type="protein sequence ID" value="OBY62281.1"/>
    <property type="molecule type" value="Genomic_DNA"/>
</dbReference>
<feature type="transmembrane region" description="Helical" evidence="1">
    <location>
        <begin position="177"/>
        <end position="200"/>
    </location>
</feature>
<name>A0A1B8TRK0_9FLAO</name>
<sequence length="212" mass="25333">MNDLKFGDIVFVIEILSIILSLRYFPKFKKTYYYFFIAFLVFAVLFETLGMLVKGNNNYWVYNIYTFFEFSSLIGVYYFLNTSTKSKKIIIVLSIIYYIIYFISFKYVVLQKYTVIILPFFVVPFMFLYLQKLLNSSKIMNYKKVLPFWLTVGFLIYYLASVPFFSLQYLFGLYDRLLFTLLSAVVIIMHLIFIVSLIWIRPIQKSSSSYLQ</sequence>
<evidence type="ECO:0000313" key="2">
    <source>
        <dbReference type="EMBL" id="OBY62281.1"/>
    </source>
</evidence>
<reference evidence="3" key="1">
    <citation type="submission" date="2016-02" db="EMBL/GenBank/DDBJ databases">
        <authorList>
            <person name="Shin S.-K."/>
            <person name="Yi H."/>
            <person name="Kim E."/>
        </authorList>
    </citation>
    <scope>NUCLEOTIDE SEQUENCE [LARGE SCALE GENOMIC DNA]</scope>
    <source>
        <strain evidence="3">LPB0003</strain>
    </source>
</reference>
<dbReference type="STRING" id="1774273.LPB03_13395"/>
<dbReference type="RefSeq" id="WP_065320158.1">
    <property type="nucleotide sequence ID" value="NZ_CP017477.1"/>
</dbReference>
<evidence type="ECO:0000313" key="3">
    <source>
        <dbReference type="Proteomes" id="UP000092584"/>
    </source>
</evidence>
<keyword evidence="1" id="KW-1133">Transmembrane helix</keyword>
<keyword evidence="1" id="KW-0472">Membrane</keyword>
<feature type="transmembrane region" description="Helical" evidence="1">
    <location>
        <begin position="146"/>
        <end position="171"/>
    </location>
</feature>
<gene>
    <name evidence="2" type="ORF">LPB3_13410</name>
</gene>
<comment type="caution">
    <text evidence="2">The sequence shown here is derived from an EMBL/GenBank/DDBJ whole genome shotgun (WGS) entry which is preliminary data.</text>
</comment>
<feature type="transmembrane region" description="Helical" evidence="1">
    <location>
        <begin position="59"/>
        <end position="80"/>
    </location>
</feature>
<evidence type="ECO:0000256" key="1">
    <source>
        <dbReference type="SAM" id="Phobius"/>
    </source>
</evidence>
<keyword evidence="1" id="KW-0812">Transmembrane</keyword>
<dbReference type="Proteomes" id="UP000092584">
    <property type="component" value="Unassembled WGS sequence"/>
</dbReference>
<protein>
    <submittedName>
        <fullName evidence="2">Uncharacterized protein</fullName>
    </submittedName>
</protein>
<keyword evidence="3" id="KW-1185">Reference proteome</keyword>
<dbReference type="AlphaFoldDB" id="A0A1B8TRK0"/>
<accession>A0A1B8TRK0</accession>
<feature type="transmembrane region" description="Helical" evidence="1">
    <location>
        <begin position="6"/>
        <end position="25"/>
    </location>
</feature>
<organism evidence="2 3">
    <name type="scientific">Polaribacter vadi</name>
    <dbReference type="NCBI Taxonomy" id="1774273"/>
    <lineage>
        <taxon>Bacteria</taxon>
        <taxon>Pseudomonadati</taxon>
        <taxon>Bacteroidota</taxon>
        <taxon>Flavobacteriia</taxon>
        <taxon>Flavobacteriales</taxon>
        <taxon>Flavobacteriaceae</taxon>
    </lineage>
</organism>
<feature type="transmembrane region" description="Helical" evidence="1">
    <location>
        <begin position="115"/>
        <end position="134"/>
    </location>
</feature>
<proteinExistence type="predicted"/>
<feature type="transmembrane region" description="Helical" evidence="1">
    <location>
        <begin position="89"/>
        <end position="109"/>
    </location>
</feature>
<dbReference type="OrthoDB" id="1453530at2"/>
<dbReference type="KEGG" id="pob:LPB03_13395"/>
<feature type="transmembrane region" description="Helical" evidence="1">
    <location>
        <begin position="32"/>
        <end position="53"/>
    </location>
</feature>